<name>A0AA88CAQ2_9BURK</name>
<evidence type="ECO:0000256" key="1">
    <source>
        <dbReference type="SAM" id="Phobius"/>
    </source>
</evidence>
<accession>A0AA88CAQ2</accession>
<dbReference type="InterPro" id="IPR030802">
    <property type="entry name" value="Permease_MalE"/>
</dbReference>
<evidence type="ECO:0000313" key="3">
    <source>
        <dbReference type="Proteomes" id="UP000619512"/>
    </source>
</evidence>
<keyword evidence="1" id="KW-1133">Transmembrane helix</keyword>
<keyword evidence="1" id="KW-0472">Membrane</keyword>
<dbReference type="Pfam" id="PF02405">
    <property type="entry name" value="MlaE"/>
    <property type="match status" value="1"/>
</dbReference>
<sequence length="388" mass="41851">MANETNLTYTGDMPIAQEPSLTFQPGGASGTTVTADGTWQVHALAHRKIMKGLSARLDQAQRGGDAHWDLSAIDSMDHIGAQLFWQAWGYKRPASLSLAPGQEEFFKRLEATGKLELPRPRVQHMGWITTLGGGILHFFEHLQGFVRLIGQVTQDLWRFVKSPLRGPWKEISANIFHAGFQALGITALVGFLIGVVLSYLSAQQLRNFGGDIYLVNLLGMSIIRELGPLLAAILVAGRSGSSITAQLGVMRVTEELDAMLVMGISHGFRLVLPKVVALAISMPLLVIWTDTMALIGGMAAAKMELNLSARYFIQKLPDAVPLANYMIGLGKGAVFGMLIALVSCHFGLRIQPNTESLGRGTTTSVVTAITVVILADAVFAIVFNGVGF</sequence>
<feature type="transmembrane region" description="Helical" evidence="1">
    <location>
        <begin position="368"/>
        <end position="386"/>
    </location>
</feature>
<feature type="transmembrane region" description="Helical" evidence="1">
    <location>
        <begin position="175"/>
        <end position="200"/>
    </location>
</feature>
<organism evidence="2 3">
    <name type="scientific">Pseudoduganella plicata</name>
    <dbReference type="NCBI Taxonomy" id="321984"/>
    <lineage>
        <taxon>Bacteria</taxon>
        <taxon>Pseudomonadati</taxon>
        <taxon>Pseudomonadota</taxon>
        <taxon>Betaproteobacteria</taxon>
        <taxon>Burkholderiales</taxon>
        <taxon>Oxalobacteraceae</taxon>
        <taxon>Telluria group</taxon>
        <taxon>Pseudoduganella</taxon>
    </lineage>
</organism>
<dbReference type="EMBL" id="BMWW01000012">
    <property type="protein sequence ID" value="GGZ09233.1"/>
    <property type="molecule type" value="Genomic_DNA"/>
</dbReference>
<dbReference type="PANTHER" id="PTHR30188:SF3">
    <property type="entry name" value="ABC TRANSPORTER PERMEASE"/>
    <property type="match status" value="1"/>
</dbReference>
<feature type="transmembrane region" description="Helical" evidence="1">
    <location>
        <begin position="322"/>
        <end position="348"/>
    </location>
</feature>
<keyword evidence="1" id="KW-0812">Transmembrane</keyword>
<evidence type="ECO:0000313" key="2">
    <source>
        <dbReference type="EMBL" id="GGZ09233.1"/>
    </source>
</evidence>
<feature type="transmembrane region" description="Helical" evidence="1">
    <location>
        <begin position="212"/>
        <end position="235"/>
    </location>
</feature>
<comment type="caution">
    <text evidence="2">The sequence shown here is derived from an EMBL/GenBank/DDBJ whole genome shotgun (WGS) entry which is preliminary data.</text>
</comment>
<dbReference type="Proteomes" id="UP000619512">
    <property type="component" value="Unassembled WGS sequence"/>
</dbReference>
<dbReference type="GO" id="GO:0043190">
    <property type="term" value="C:ATP-binding cassette (ABC) transporter complex"/>
    <property type="evidence" value="ECO:0007669"/>
    <property type="project" value="InterPro"/>
</dbReference>
<feature type="transmembrane region" description="Helical" evidence="1">
    <location>
        <begin position="278"/>
        <end position="301"/>
    </location>
</feature>
<reference evidence="2" key="1">
    <citation type="journal article" date="2014" name="Int. J. Syst. Evol. Microbiol.">
        <title>Complete genome sequence of Corynebacterium casei LMG S-19264T (=DSM 44701T), isolated from a smear-ripened cheese.</title>
        <authorList>
            <consortium name="US DOE Joint Genome Institute (JGI-PGF)"/>
            <person name="Walter F."/>
            <person name="Albersmeier A."/>
            <person name="Kalinowski J."/>
            <person name="Ruckert C."/>
        </authorList>
    </citation>
    <scope>NUCLEOTIDE SEQUENCE</scope>
    <source>
        <strain evidence="2">KCTC 12344</strain>
    </source>
</reference>
<reference evidence="2" key="2">
    <citation type="submission" date="2022-12" db="EMBL/GenBank/DDBJ databases">
        <authorList>
            <person name="Sun Q."/>
            <person name="Kim S."/>
        </authorList>
    </citation>
    <scope>NUCLEOTIDE SEQUENCE</scope>
    <source>
        <strain evidence="2">KCTC 12344</strain>
    </source>
</reference>
<gene>
    <name evidence="2" type="ORF">GCM10007388_48500</name>
</gene>
<dbReference type="PANTHER" id="PTHR30188">
    <property type="entry name" value="ABC TRANSPORTER PERMEASE PROTEIN-RELATED"/>
    <property type="match status" value="1"/>
</dbReference>
<dbReference type="AlphaFoldDB" id="A0AA88CAQ2"/>
<dbReference type="GO" id="GO:0005548">
    <property type="term" value="F:phospholipid transporter activity"/>
    <property type="evidence" value="ECO:0007669"/>
    <property type="project" value="TreeGrafter"/>
</dbReference>
<protein>
    <submittedName>
        <fullName evidence="2">ABC transporter permease</fullName>
    </submittedName>
</protein>
<proteinExistence type="predicted"/>